<dbReference type="PANTHER" id="PTHR43668">
    <property type="entry name" value="ALLANTOINASE"/>
    <property type="match status" value="1"/>
</dbReference>
<dbReference type="Pfam" id="PF07969">
    <property type="entry name" value="Amidohydro_3"/>
    <property type="match status" value="1"/>
</dbReference>
<dbReference type="EMBL" id="SMAO01000002">
    <property type="protein sequence ID" value="TCT22695.1"/>
    <property type="molecule type" value="Genomic_DNA"/>
</dbReference>
<dbReference type="GO" id="GO:0004038">
    <property type="term" value="F:allantoinase activity"/>
    <property type="evidence" value="ECO:0007669"/>
    <property type="project" value="TreeGrafter"/>
</dbReference>
<dbReference type="GO" id="GO:0006145">
    <property type="term" value="P:purine nucleobase catabolic process"/>
    <property type="evidence" value="ECO:0007669"/>
    <property type="project" value="TreeGrafter"/>
</dbReference>
<dbReference type="Gene3D" id="2.30.40.10">
    <property type="entry name" value="Urease, subunit C, domain 1"/>
    <property type="match status" value="1"/>
</dbReference>
<name>A0A4R3N1J0_9GAMM</name>
<organism evidence="5 6">
    <name type="scientific">Thiobaca trueperi</name>
    <dbReference type="NCBI Taxonomy" id="127458"/>
    <lineage>
        <taxon>Bacteria</taxon>
        <taxon>Pseudomonadati</taxon>
        <taxon>Pseudomonadota</taxon>
        <taxon>Gammaproteobacteria</taxon>
        <taxon>Chromatiales</taxon>
        <taxon>Chromatiaceae</taxon>
        <taxon>Thiobaca</taxon>
    </lineage>
</organism>
<keyword evidence="6" id="KW-1185">Reference proteome</keyword>
<feature type="domain" description="Dihydroorotase catalytic" evidence="4">
    <location>
        <begin position="64"/>
        <end position="244"/>
    </location>
</feature>
<dbReference type="InterPro" id="IPR013108">
    <property type="entry name" value="Amidohydro_3"/>
</dbReference>
<evidence type="ECO:0000256" key="2">
    <source>
        <dbReference type="ARBA" id="ARBA00022975"/>
    </source>
</evidence>
<dbReference type="Pfam" id="PF12890">
    <property type="entry name" value="DHOase"/>
    <property type="match status" value="1"/>
</dbReference>
<evidence type="ECO:0000313" key="5">
    <source>
        <dbReference type="EMBL" id="TCT22695.1"/>
    </source>
</evidence>
<dbReference type="Proteomes" id="UP000295717">
    <property type="component" value="Unassembled WGS sequence"/>
</dbReference>
<dbReference type="GO" id="GO:0006221">
    <property type="term" value="P:pyrimidine nucleotide biosynthetic process"/>
    <property type="evidence" value="ECO:0007669"/>
    <property type="project" value="UniProtKB-KW"/>
</dbReference>
<dbReference type="InterPro" id="IPR032466">
    <property type="entry name" value="Metal_Hydrolase"/>
</dbReference>
<evidence type="ECO:0000313" key="6">
    <source>
        <dbReference type="Proteomes" id="UP000295717"/>
    </source>
</evidence>
<dbReference type="InterPro" id="IPR004722">
    <property type="entry name" value="DHOase"/>
</dbReference>
<evidence type="ECO:0000256" key="1">
    <source>
        <dbReference type="ARBA" id="ARBA00022833"/>
    </source>
</evidence>
<gene>
    <name evidence="5" type="ORF">EDC35_10225</name>
</gene>
<dbReference type="NCBIfam" id="NF005791">
    <property type="entry name" value="PRK07627.1"/>
    <property type="match status" value="1"/>
</dbReference>
<accession>A0A4R3N1J0</accession>
<dbReference type="NCBIfam" id="TIGR00857">
    <property type="entry name" value="pyrC_multi"/>
    <property type="match status" value="1"/>
</dbReference>
<protein>
    <submittedName>
        <fullName evidence="5">Dihydroorotase</fullName>
    </submittedName>
</protein>
<feature type="domain" description="Amidohydrolase 3" evidence="3">
    <location>
        <begin position="336"/>
        <end position="434"/>
    </location>
</feature>
<dbReference type="GO" id="GO:0046872">
    <property type="term" value="F:metal ion binding"/>
    <property type="evidence" value="ECO:0007669"/>
    <property type="project" value="InterPro"/>
</dbReference>
<evidence type="ECO:0000259" key="4">
    <source>
        <dbReference type="Pfam" id="PF12890"/>
    </source>
</evidence>
<dbReference type="InterPro" id="IPR024403">
    <property type="entry name" value="DHOase_cat"/>
</dbReference>
<dbReference type="AlphaFoldDB" id="A0A4R3N1J0"/>
<dbReference type="SUPFAM" id="SSF51338">
    <property type="entry name" value="Composite domain of metallo-dependent hydrolases"/>
    <property type="match status" value="1"/>
</dbReference>
<dbReference type="CDD" id="cd01317">
    <property type="entry name" value="DHOase_IIa"/>
    <property type="match status" value="1"/>
</dbReference>
<dbReference type="InterPro" id="IPR050138">
    <property type="entry name" value="DHOase/Allantoinase_Hydrolase"/>
</dbReference>
<dbReference type="SUPFAM" id="SSF51556">
    <property type="entry name" value="Metallo-dependent hydrolases"/>
    <property type="match status" value="1"/>
</dbReference>
<dbReference type="GO" id="GO:0005737">
    <property type="term" value="C:cytoplasm"/>
    <property type="evidence" value="ECO:0007669"/>
    <property type="project" value="TreeGrafter"/>
</dbReference>
<dbReference type="GO" id="GO:0004151">
    <property type="term" value="F:dihydroorotase activity"/>
    <property type="evidence" value="ECO:0007669"/>
    <property type="project" value="InterPro"/>
</dbReference>
<sequence length="442" mass="46696">MAKDYSTALGMAHSVSIRHGRLIDPASGIDRETDIHLAAGRVLAIGDAPAGFAPDQVIDAQGLIVCPGFIDLCARLREPGHEQKATIASETRAAAASGITTLCCPPDTLPVIDTPAVAQLVQQTAARLGHARVLPAGAVTQGLEGRRIAEMAALRQAGCPVLSQADRPIRNAQVQRRALEYAATFGLTVFLHPQDPDLSEGGCVHEGRVSARLGLPGIPEAAETVAVARDLALAEQTGARIHFRGLSTARGVAMLAEARRRGVPASGDVSLHQLFLTESDLADFDANCHLIPPLRTRADRDALRQALASGDLSAICSDHQPHDADAKLVPFTETAPGISALDTLLPLALRLVEEGVLDLAGAIERLTVGPAAILGLDLGRLAPGDPADLCIFDPEMTWVVTTETLVSQGHHTPFLGQTLRGRVVWTLLGGRVVFERPESRTR</sequence>
<dbReference type="Gene3D" id="3.20.20.140">
    <property type="entry name" value="Metal-dependent hydrolases"/>
    <property type="match status" value="1"/>
</dbReference>
<comment type="caution">
    <text evidence="5">The sequence shown here is derived from an EMBL/GenBank/DDBJ whole genome shotgun (WGS) entry which is preliminary data.</text>
</comment>
<keyword evidence="2" id="KW-0665">Pyrimidine biosynthesis</keyword>
<dbReference type="PANTHER" id="PTHR43668:SF2">
    <property type="entry name" value="ALLANTOINASE"/>
    <property type="match status" value="1"/>
</dbReference>
<dbReference type="RefSeq" id="WP_243651398.1">
    <property type="nucleotide sequence ID" value="NZ_SMAO01000002.1"/>
</dbReference>
<keyword evidence="1" id="KW-0862">Zinc</keyword>
<reference evidence="5 6" key="1">
    <citation type="submission" date="2019-03" db="EMBL/GenBank/DDBJ databases">
        <title>Genomic Encyclopedia of Type Strains, Phase IV (KMG-IV): sequencing the most valuable type-strain genomes for metagenomic binning, comparative biology and taxonomic classification.</title>
        <authorList>
            <person name="Goeker M."/>
        </authorList>
    </citation>
    <scope>NUCLEOTIDE SEQUENCE [LARGE SCALE GENOMIC DNA]</scope>
    <source>
        <strain evidence="5 6">DSM 13587</strain>
    </source>
</reference>
<evidence type="ECO:0000259" key="3">
    <source>
        <dbReference type="Pfam" id="PF07969"/>
    </source>
</evidence>
<proteinExistence type="predicted"/>
<dbReference type="InterPro" id="IPR011059">
    <property type="entry name" value="Metal-dep_hydrolase_composite"/>
</dbReference>